<proteinExistence type="predicted"/>
<reference evidence="1 2" key="1">
    <citation type="journal article" date="2022" name="Allergy">
        <title>Genome assembly and annotation of Periplaneta americana reveal a comprehensive cockroach allergen profile.</title>
        <authorList>
            <person name="Wang L."/>
            <person name="Xiong Q."/>
            <person name="Saelim N."/>
            <person name="Wang L."/>
            <person name="Nong W."/>
            <person name="Wan A.T."/>
            <person name="Shi M."/>
            <person name="Liu X."/>
            <person name="Cao Q."/>
            <person name="Hui J.H.L."/>
            <person name="Sookrung N."/>
            <person name="Leung T.F."/>
            <person name="Tungtrongchitr A."/>
            <person name="Tsui S.K.W."/>
        </authorList>
    </citation>
    <scope>NUCLEOTIDE SEQUENCE [LARGE SCALE GENOMIC DNA]</scope>
    <source>
        <strain evidence="1">PWHHKU_190912</strain>
    </source>
</reference>
<protein>
    <submittedName>
        <fullName evidence="1">Uncharacterized protein</fullName>
    </submittedName>
</protein>
<name>A0ABQ8T6H8_PERAM</name>
<dbReference type="EMBL" id="JAJSOF020000015">
    <property type="protein sequence ID" value="KAJ4441558.1"/>
    <property type="molecule type" value="Genomic_DNA"/>
</dbReference>
<evidence type="ECO:0000313" key="2">
    <source>
        <dbReference type="Proteomes" id="UP001148838"/>
    </source>
</evidence>
<gene>
    <name evidence="1" type="ORF">ANN_11414</name>
</gene>
<organism evidence="1 2">
    <name type="scientific">Periplaneta americana</name>
    <name type="common">American cockroach</name>
    <name type="synonym">Blatta americana</name>
    <dbReference type="NCBI Taxonomy" id="6978"/>
    <lineage>
        <taxon>Eukaryota</taxon>
        <taxon>Metazoa</taxon>
        <taxon>Ecdysozoa</taxon>
        <taxon>Arthropoda</taxon>
        <taxon>Hexapoda</taxon>
        <taxon>Insecta</taxon>
        <taxon>Pterygota</taxon>
        <taxon>Neoptera</taxon>
        <taxon>Polyneoptera</taxon>
        <taxon>Dictyoptera</taxon>
        <taxon>Blattodea</taxon>
        <taxon>Blattoidea</taxon>
        <taxon>Blattidae</taxon>
        <taxon>Blattinae</taxon>
        <taxon>Periplaneta</taxon>
    </lineage>
</organism>
<comment type="caution">
    <text evidence="1">The sequence shown here is derived from an EMBL/GenBank/DDBJ whole genome shotgun (WGS) entry which is preliminary data.</text>
</comment>
<keyword evidence="2" id="KW-1185">Reference proteome</keyword>
<evidence type="ECO:0000313" key="1">
    <source>
        <dbReference type="EMBL" id="KAJ4441558.1"/>
    </source>
</evidence>
<accession>A0ABQ8T6H8</accession>
<dbReference type="Proteomes" id="UP001148838">
    <property type="component" value="Unassembled WGS sequence"/>
</dbReference>
<sequence>MEAAELSGKSVQLGETLCIARYVDVSNPEIFTGHYFRRSSASLLVVAGADICGLDDQHFRSSLDIIPLQDYILPLTSTLGASPPHALPQMKAYPLLYDPYPCSTIFARVLPV</sequence>